<keyword evidence="3" id="KW-0808">Transferase</keyword>
<feature type="domain" description="Aminotransferase class V" evidence="2">
    <location>
        <begin position="33"/>
        <end position="389"/>
    </location>
</feature>
<evidence type="ECO:0000313" key="4">
    <source>
        <dbReference type="Proteomes" id="UP000318053"/>
    </source>
</evidence>
<dbReference type="PANTHER" id="PTHR43586">
    <property type="entry name" value="CYSTEINE DESULFURASE"/>
    <property type="match status" value="1"/>
</dbReference>
<dbReference type="Proteomes" id="UP000318053">
    <property type="component" value="Unassembled WGS sequence"/>
</dbReference>
<name>A0A5C5XNC8_9BACT</name>
<evidence type="ECO:0000313" key="3">
    <source>
        <dbReference type="EMBL" id="TWT64667.1"/>
    </source>
</evidence>
<dbReference type="EMBL" id="SJPK01000010">
    <property type="protein sequence ID" value="TWT64667.1"/>
    <property type="molecule type" value="Genomic_DNA"/>
</dbReference>
<organism evidence="3 4">
    <name type="scientific">Allorhodopirellula solitaria</name>
    <dbReference type="NCBI Taxonomy" id="2527987"/>
    <lineage>
        <taxon>Bacteria</taxon>
        <taxon>Pseudomonadati</taxon>
        <taxon>Planctomycetota</taxon>
        <taxon>Planctomycetia</taxon>
        <taxon>Pirellulales</taxon>
        <taxon>Pirellulaceae</taxon>
        <taxon>Allorhodopirellula</taxon>
    </lineage>
</organism>
<dbReference type="Gene3D" id="3.90.1150.10">
    <property type="entry name" value="Aspartate Aminotransferase, domain 1"/>
    <property type="match status" value="1"/>
</dbReference>
<dbReference type="Gene3D" id="3.40.640.10">
    <property type="entry name" value="Type I PLP-dependent aspartate aminotransferase-like (Major domain)"/>
    <property type="match status" value="1"/>
</dbReference>
<evidence type="ECO:0000259" key="2">
    <source>
        <dbReference type="Pfam" id="PF00266"/>
    </source>
</evidence>
<dbReference type="Pfam" id="PF00266">
    <property type="entry name" value="Aminotran_5"/>
    <property type="match status" value="1"/>
</dbReference>
<proteinExistence type="predicted"/>
<dbReference type="PANTHER" id="PTHR43586:SF15">
    <property type="entry name" value="BLR3095 PROTEIN"/>
    <property type="match status" value="1"/>
</dbReference>
<keyword evidence="1" id="KW-0663">Pyridoxal phosphate</keyword>
<keyword evidence="4" id="KW-1185">Reference proteome</keyword>
<dbReference type="InterPro" id="IPR000192">
    <property type="entry name" value="Aminotrans_V_dom"/>
</dbReference>
<protein>
    <submittedName>
        <fullName evidence="3">Cysteine desulfurase</fullName>
        <ecNumber evidence="3">2.8.1.7</ecNumber>
    </submittedName>
</protein>
<reference evidence="3 4" key="1">
    <citation type="submission" date="2019-02" db="EMBL/GenBank/DDBJ databases">
        <title>Deep-cultivation of Planctomycetes and their phenomic and genomic characterization uncovers novel biology.</title>
        <authorList>
            <person name="Wiegand S."/>
            <person name="Jogler M."/>
            <person name="Boedeker C."/>
            <person name="Pinto D."/>
            <person name="Vollmers J."/>
            <person name="Rivas-Marin E."/>
            <person name="Kohn T."/>
            <person name="Peeters S.H."/>
            <person name="Heuer A."/>
            <person name="Rast P."/>
            <person name="Oberbeckmann S."/>
            <person name="Bunk B."/>
            <person name="Jeske O."/>
            <person name="Meyerdierks A."/>
            <person name="Storesund J.E."/>
            <person name="Kallscheuer N."/>
            <person name="Luecker S."/>
            <person name="Lage O.M."/>
            <person name="Pohl T."/>
            <person name="Merkel B.J."/>
            <person name="Hornburger P."/>
            <person name="Mueller R.-W."/>
            <person name="Bruemmer F."/>
            <person name="Labrenz M."/>
            <person name="Spormann A.M."/>
            <person name="Op Den Camp H."/>
            <person name="Overmann J."/>
            <person name="Amann R."/>
            <person name="Jetten M.S.M."/>
            <person name="Mascher T."/>
            <person name="Medema M.H."/>
            <person name="Devos D.P."/>
            <person name="Kaster A.-K."/>
            <person name="Ovreas L."/>
            <person name="Rohde M."/>
            <person name="Galperin M.Y."/>
            <person name="Jogler C."/>
        </authorList>
    </citation>
    <scope>NUCLEOTIDE SEQUENCE [LARGE SCALE GENOMIC DNA]</scope>
    <source>
        <strain evidence="3 4">CA85</strain>
    </source>
</reference>
<dbReference type="GO" id="GO:0031071">
    <property type="term" value="F:cysteine desulfurase activity"/>
    <property type="evidence" value="ECO:0007669"/>
    <property type="project" value="UniProtKB-EC"/>
</dbReference>
<accession>A0A5C5XNC8</accession>
<dbReference type="InterPro" id="IPR015424">
    <property type="entry name" value="PyrdxlP-dep_Trfase"/>
</dbReference>
<sequence>MTDSLTREPCPSQLDEVWTWWRDQMPVARRWAYLDHAAVAPLSQPAAETLRDYTEMAATSGDVHWLEWSAKVESLRSLTAELIHCEKDEVALIPNTTAGINFVAGGYPWQSGDNVVLPEGEFPSNHYPWLNLASEGVEVKLVPRRQGRVEVDDLIAAMDDRTRLVSVSWVGYASGFRIDLERLVDEAHRRGVLVFVDAIQGMGMFPLDLRSCDVDFLSADGHKWMLGPEGAGVAVIRRRHLSLLRCQNVGWASVRNAHLFAAGELELREDAARYETGSANMPGLMAFAASLEMFVEVARRHGASAIGDRVLERSARLRSLIAERGGKLLFDNSPAPTHDSGIVTFEVDGESPADFRSRALANDVVVSCRGGGVRASVHVYNDDADLHRLADLISNSPSNSGTSSLV</sequence>
<dbReference type="AlphaFoldDB" id="A0A5C5XNC8"/>
<dbReference type="InterPro" id="IPR015422">
    <property type="entry name" value="PyrdxlP-dep_Trfase_small"/>
</dbReference>
<dbReference type="InterPro" id="IPR015421">
    <property type="entry name" value="PyrdxlP-dep_Trfase_major"/>
</dbReference>
<dbReference type="EC" id="2.8.1.7" evidence="3"/>
<gene>
    <name evidence="3" type="primary">sufS</name>
    <name evidence="3" type="ORF">CA85_38000</name>
</gene>
<evidence type="ECO:0000256" key="1">
    <source>
        <dbReference type="ARBA" id="ARBA00022898"/>
    </source>
</evidence>
<dbReference type="SUPFAM" id="SSF53383">
    <property type="entry name" value="PLP-dependent transferases"/>
    <property type="match status" value="1"/>
</dbReference>
<comment type="caution">
    <text evidence="3">The sequence shown here is derived from an EMBL/GenBank/DDBJ whole genome shotgun (WGS) entry which is preliminary data.</text>
</comment>